<accession>U5WAI8</accession>
<organism evidence="1 2">
    <name type="scientific">Actinoplanes friuliensis DSM 7358</name>
    <dbReference type="NCBI Taxonomy" id="1246995"/>
    <lineage>
        <taxon>Bacteria</taxon>
        <taxon>Bacillati</taxon>
        <taxon>Actinomycetota</taxon>
        <taxon>Actinomycetes</taxon>
        <taxon>Micromonosporales</taxon>
        <taxon>Micromonosporaceae</taxon>
        <taxon>Actinoplanes</taxon>
    </lineage>
</organism>
<evidence type="ECO:0000313" key="1">
    <source>
        <dbReference type="EMBL" id="AGZ45005.1"/>
    </source>
</evidence>
<dbReference type="EMBL" id="CP006272">
    <property type="protein sequence ID" value="AGZ45005.1"/>
    <property type="molecule type" value="Genomic_DNA"/>
</dbReference>
<keyword evidence="2" id="KW-1185">Reference proteome</keyword>
<dbReference type="PATRIC" id="fig|1246995.3.peg.6828"/>
<proteinExistence type="predicted"/>
<name>U5WAI8_9ACTN</name>
<dbReference type="Proteomes" id="UP000017746">
    <property type="component" value="Chromosome"/>
</dbReference>
<dbReference type="HOGENOM" id="CLU_123724_0_0_11"/>
<dbReference type="KEGG" id="afs:AFR_33735"/>
<reference evidence="1 2" key="1">
    <citation type="journal article" date="2014" name="J. Biotechnol.">
        <title>Complete genome sequence of the actinobacterium Actinoplanes friuliensis HAG 010964, producer of the lipopeptide antibiotic friulimycin.</title>
        <authorList>
            <person name="Ruckert C."/>
            <person name="Szczepanowski R."/>
            <person name="Albersmeier A."/>
            <person name="Goesmann A."/>
            <person name="Fischer N."/>
            <person name="Steinkamper A."/>
            <person name="Puhler A."/>
            <person name="Biener R."/>
            <person name="Schwartz D."/>
            <person name="Kalinowski J."/>
        </authorList>
    </citation>
    <scope>NUCLEOTIDE SEQUENCE [LARGE SCALE GENOMIC DNA]</scope>
    <source>
        <strain evidence="1 2">DSM 7358</strain>
    </source>
</reference>
<protein>
    <submittedName>
        <fullName evidence="1">Uncharacterized protein</fullName>
    </submittedName>
</protein>
<dbReference type="AlphaFoldDB" id="U5WAI8"/>
<gene>
    <name evidence="1" type="ORF">AFR_33735</name>
</gene>
<sequence>MINVVSLLVALIAVIVSSTLTWRALTIARNANHFPVIVSLLAPHRRPDFIRKERHLVDHLGDHDPELTLEGLPEPIRTYAIEVSEQYHMLGYVAANGLADGTLLTTQVGHGASRVWDAVQPFVAVERRNRGGEYSFFNSFELFVELARKIDTSVPDARR</sequence>
<evidence type="ECO:0000313" key="2">
    <source>
        <dbReference type="Proteomes" id="UP000017746"/>
    </source>
</evidence>